<dbReference type="GO" id="GO:0003677">
    <property type="term" value="F:DNA binding"/>
    <property type="evidence" value="ECO:0007669"/>
    <property type="project" value="InterPro"/>
</dbReference>
<protein>
    <recommendedName>
        <fullName evidence="1">SpoVT-AbrB domain-containing protein</fullName>
    </recommendedName>
</protein>
<dbReference type="STRING" id="1817841.A3B10_04600"/>
<comment type="caution">
    <text evidence="2">The sequence shown here is derived from an EMBL/GenBank/DDBJ whole genome shotgun (WGS) entry which is preliminary data.</text>
</comment>
<dbReference type="AlphaFoldDB" id="A0A1F5Q3B8"/>
<feature type="domain" description="SpoVT-AbrB" evidence="1">
    <location>
        <begin position="6"/>
        <end position="52"/>
    </location>
</feature>
<proteinExistence type="predicted"/>
<accession>A0A1F5Q3B8</accession>
<sequence>MTQKILKVGSSAAVTIPKEVLREFGLRIGDRVQVETDKKRRVVMVKPLIFVKQELVDWTNGFIKKYRTALVALAKK</sequence>
<dbReference type="Gene3D" id="2.10.260.10">
    <property type="match status" value="1"/>
</dbReference>
<gene>
    <name evidence="2" type="ORF">A3B10_04600</name>
</gene>
<dbReference type="Pfam" id="PF04014">
    <property type="entry name" value="MazE_antitoxin"/>
    <property type="match status" value="1"/>
</dbReference>
<dbReference type="SMART" id="SM00966">
    <property type="entry name" value="SpoVT_AbrB"/>
    <property type="match status" value="1"/>
</dbReference>
<dbReference type="Proteomes" id="UP000177281">
    <property type="component" value="Unassembled WGS sequence"/>
</dbReference>
<evidence type="ECO:0000259" key="1">
    <source>
        <dbReference type="SMART" id="SM00966"/>
    </source>
</evidence>
<dbReference type="InterPro" id="IPR037914">
    <property type="entry name" value="SpoVT-AbrB_sf"/>
</dbReference>
<evidence type="ECO:0000313" key="2">
    <source>
        <dbReference type="EMBL" id="OGE96442.1"/>
    </source>
</evidence>
<reference evidence="2 3" key="1">
    <citation type="journal article" date="2016" name="Nat. Commun.">
        <title>Thousands of microbial genomes shed light on interconnected biogeochemical processes in an aquifer system.</title>
        <authorList>
            <person name="Anantharaman K."/>
            <person name="Brown C.T."/>
            <person name="Hug L.A."/>
            <person name="Sharon I."/>
            <person name="Castelle C.J."/>
            <person name="Probst A.J."/>
            <person name="Thomas B.C."/>
            <person name="Singh A."/>
            <person name="Wilkins M.J."/>
            <person name="Karaoz U."/>
            <person name="Brodie E.L."/>
            <person name="Williams K.H."/>
            <person name="Hubbard S.S."/>
            <person name="Banfield J.F."/>
        </authorList>
    </citation>
    <scope>NUCLEOTIDE SEQUENCE [LARGE SCALE GENOMIC DNA]</scope>
</reference>
<organism evidence="2 3">
    <name type="scientific">Candidatus Doudnabacteria bacterium RIFCSPLOWO2_01_FULL_44_21</name>
    <dbReference type="NCBI Taxonomy" id="1817841"/>
    <lineage>
        <taxon>Bacteria</taxon>
        <taxon>Candidatus Doudnaibacteriota</taxon>
    </lineage>
</organism>
<dbReference type="InterPro" id="IPR007159">
    <property type="entry name" value="SpoVT-AbrB_dom"/>
</dbReference>
<dbReference type="EMBL" id="MFFB01000004">
    <property type="protein sequence ID" value="OGE96442.1"/>
    <property type="molecule type" value="Genomic_DNA"/>
</dbReference>
<name>A0A1F5Q3B8_9BACT</name>
<dbReference type="SUPFAM" id="SSF89447">
    <property type="entry name" value="AbrB/MazE/MraZ-like"/>
    <property type="match status" value="1"/>
</dbReference>
<evidence type="ECO:0000313" key="3">
    <source>
        <dbReference type="Proteomes" id="UP000177281"/>
    </source>
</evidence>